<dbReference type="GO" id="GO:0016405">
    <property type="term" value="F:CoA-ligase activity"/>
    <property type="evidence" value="ECO:0007669"/>
    <property type="project" value="TreeGrafter"/>
</dbReference>
<dbReference type="PANTHER" id="PTHR24096:SF149">
    <property type="entry name" value="AMP-BINDING DOMAIN-CONTAINING PROTEIN-RELATED"/>
    <property type="match status" value="1"/>
</dbReference>
<protein>
    <recommendedName>
        <fullName evidence="8">AMP-dependent synthetase/ligase domain-containing protein</fullName>
    </recommendedName>
</protein>
<feature type="compositionally biased region" description="Low complexity" evidence="3">
    <location>
        <begin position="93"/>
        <end position="107"/>
    </location>
</feature>
<dbReference type="InterPro" id="IPR000873">
    <property type="entry name" value="AMP-dep_synth/lig_dom"/>
</dbReference>
<evidence type="ECO:0000256" key="3">
    <source>
        <dbReference type="SAM" id="MobiDB-lite"/>
    </source>
</evidence>
<accession>D8PTX2</accession>
<feature type="region of interest" description="Disordered" evidence="3">
    <location>
        <begin position="229"/>
        <end position="253"/>
    </location>
</feature>
<name>D8PTX2_SCHCM</name>
<dbReference type="STRING" id="578458.D8PTX2"/>
<organism evidence="7">
    <name type="scientific">Schizophyllum commune (strain H4-8 / FGSC 9210)</name>
    <name type="common">Split gill fungus</name>
    <dbReference type="NCBI Taxonomy" id="578458"/>
    <lineage>
        <taxon>Eukaryota</taxon>
        <taxon>Fungi</taxon>
        <taxon>Dikarya</taxon>
        <taxon>Basidiomycota</taxon>
        <taxon>Agaricomycotina</taxon>
        <taxon>Agaricomycetes</taxon>
        <taxon>Agaricomycetidae</taxon>
        <taxon>Agaricales</taxon>
        <taxon>Schizophyllaceae</taxon>
        <taxon>Schizophyllum</taxon>
    </lineage>
</organism>
<dbReference type="SUPFAM" id="SSF56801">
    <property type="entry name" value="Acetyl-CoA synthetase-like"/>
    <property type="match status" value="1"/>
</dbReference>
<dbReference type="EMBL" id="GL377303">
    <property type="protein sequence ID" value="EFI99853.1"/>
    <property type="molecule type" value="Genomic_DNA"/>
</dbReference>
<proteinExistence type="inferred from homology"/>
<reference evidence="6 7" key="1">
    <citation type="journal article" date="2010" name="Nat. Biotechnol.">
        <title>Genome sequence of the model mushroom Schizophyllum commune.</title>
        <authorList>
            <person name="Ohm R.A."/>
            <person name="de Jong J.F."/>
            <person name="Lugones L.G."/>
            <person name="Aerts A."/>
            <person name="Kothe E."/>
            <person name="Stajich J.E."/>
            <person name="de Vries R.P."/>
            <person name="Record E."/>
            <person name="Levasseur A."/>
            <person name="Baker S.E."/>
            <person name="Bartholomew K.A."/>
            <person name="Coutinho P.M."/>
            <person name="Erdmann S."/>
            <person name="Fowler T.J."/>
            <person name="Gathman A.C."/>
            <person name="Lombard V."/>
            <person name="Henrissat B."/>
            <person name="Knabe N."/>
            <person name="Kuees U."/>
            <person name="Lilly W.W."/>
            <person name="Lindquist E."/>
            <person name="Lucas S."/>
            <person name="Magnuson J.K."/>
            <person name="Piumi F."/>
            <person name="Raudaskoski M."/>
            <person name="Salamov A."/>
            <person name="Schmutz J."/>
            <person name="Schwarze F.W.M.R."/>
            <person name="vanKuyk P.A."/>
            <person name="Horton J.S."/>
            <person name="Grigoriev I.V."/>
            <person name="Woesten H.A.B."/>
        </authorList>
    </citation>
    <scope>NUCLEOTIDE SEQUENCE [LARGE SCALE GENOMIC DNA]</scope>
    <source>
        <strain evidence="7">H4-8 / FGSC 9210</strain>
    </source>
</reference>
<dbReference type="InterPro" id="IPR045851">
    <property type="entry name" value="AMP-bd_C_sf"/>
</dbReference>
<dbReference type="InterPro" id="IPR020845">
    <property type="entry name" value="AMP-binding_CS"/>
</dbReference>
<dbReference type="eggNOG" id="KOG1176">
    <property type="taxonomic scope" value="Eukaryota"/>
</dbReference>
<evidence type="ECO:0000259" key="5">
    <source>
        <dbReference type="Pfam" id="PF13193"/>
    </source>
</evidence>
<dbReference type="Gene3D" id="3.30.300.30">
    <property type="match status" value="1"/>
</dbReference>
<keyword evidence="7" id="KW-1185">Reference proteome</keyword>
<dbReference type="OMA" id="HWVNIST"/>
<dbReference type="InParanoid" id="D8PTX2"/>
<feature type="domain" description="AMP-binding enzyme C-terminal" evidence="5">
    <location>
        <begin position="376"/>
        <end position="457"/>
    </location>
</feature>
<feature type="region of interest" description="Disordered" evidence="3">
    <location>
        <begin position="87"/>
        <end position="111"/>
    </location>
</feature>
<dbReference type="HOGENOM" id="CLU_000022_59_2_1"/>
<feature type="domain" description="AMP-dependent synthetase/ligase" evidence="4">
    <location>
        <begin position="27"/>
        <end position="290"/>
    </location>
</feature>
<dbReference type="Proteomes" id="UP000007431">
    <property type="component" value="Unassembled WGS sequence"/>
</dbReference>
<evidence type="ECO:0000313" key="7">
    <source>
        <dbReference type="Proteomes" id="UP000007431"/>
    </source>
</evidence>
<dbReference type="PROSITE" id="PS00455">
    <property type="entry name" value="AMP_BINDING"/>
    <property type="match status" value="1"/>
</dbReference>
<evidence type="ECO:0000259" key="4">
    <source>
        <dbReference type="Pfam" id="PF00501"/>
    </source>
</evidence>
<dbReference type="PANTHER" id="PTHR24096">
    <property type="entry name" value="LONG-CHAIN-FATTY-ACID--COA LIGASE"/>
    <property type="match status" value="1"/>
</dbReference>
<gene>
    <name evidence="6" type="ORF">SCHCODRAFT_73881</name>
</gene>
<evidence type="ECO:0000313" key="6">
    <source>
        <dbReference type="EMBL" id="EFI99853.1"/>
    </source>
</evidence>
<sequence length="481" mass="51390">MECAEGTTSLDGLIDAFLVSSTPTLLPPAPATPSTLAYLVLSSGTSGLPKAVMITHGNLIASLFQVVVATLPPSPFYSASSGSDTVTPSVIAPPSKTSPPSATTPPSDTTPPHPTLLAFLPMYHSYALHTHLFRNFLTPTTTVVMRKWDVGRALGLMRRHKITTLTLVPSVVHQLVTLAASASQSSASTTASIRTALAGVSSLMCGAAHLPADLRDRFLRECAPECGTLSAVGPPPDALSGTTPTPRGSVGKLMPGLRARVVPGEDDKGDNGESTGELYLAGPTIAPGYYNNKEATRETFVTEDGDGSEETKGERWLRTGDRFYVDRDGWFFFADRAKDTLKVSGAQVSPREIEEVLLAIRVLDAAAAPRGPSTNNHPRVLDAAVAGVRGHGRTADERVPRAWVVLEGANRAAIVDARHAAIVDALHAWTRARLSRHKWLRGGIEVVREIPKNPTGKVLRRVLVERYERGMDEGKEIKAKL</sequence>
<comment type="similarity">
    <text evidence="1">Belongs to the ATP-dependent AMP-binding enzyme family.</text>
</comment>
<evidence type="ECO:0000256" key="1">
    <source>
        <dbReference type="ARBA" id="ARBA00006432"/>
    </source>
</evidence>
<evidence type="ECO:0000256" key="2">
    <source>
        <dbReference type="ARBA" id="ARBA00022598"/>
    </source>
</evidence>
<dbReference type="Pfam" id="PF13193">
    <property type="entry name" value="AMP-binding_C"/>
    <property type="match status" value="1"/>
</dbReference>
<dbReference type="VEuPathDB" id="FungiDB:SCHCODRAFT_02608834"/>
<dbReference type="Pfam" id="PF00501">
    <property type="entry name" value="AMP-binding"/>
    <property type="match status" value="1"/>
</dbReference>
<dbReference type="Gene3D" id="3.40.50.12780">
    <property type="entry name" value="N-terminal domain of ligase-like"/>
    <property type="match status" value="2"/>
</dbReference>
<dbReference type="InterPro" id="IPR025110">
    <property type="entry name" value="AMP-bd_C"/>
</dbReference>
<dbReference type="InterPro" id="IPR042099">
    <property type="entry name" value="ANL_N_sf"/>
</dbReference>
<evidence type="ECO:0008006" key="8">
    <source>
        <dbReference type="Google" id="ProtNLM"/>
    </source>
</evidence>
<dbReference type="AlphaFoldDB" id="D8PTX2"/>
<keyword evidence="2" id="KW-0436">Ligase</keyword>